<dbReference type="PROSITE" id="PS51272">
    <property type="entry name" value="SLH"/>
    <property type="match status" value="3"/>
</dbReference>
<feature type="domain" description="SLH" evidence="3">
    <location>
        <begin position="521"/>
        <end position="581"/>
    </location>
</feature>
<keyword evidence="2" id="KW-0732">Signal</keyword>
<dbReference type="RefSeq" id="WP_185177224.1">
    <property type="nucleotide sequence ID" value="NZ_CBCSEP010000014.1"/>
</dbReference>
<feature type="signal peptide" evidence="2">
    <location>
        <begin position="1"/>
        <end position="24"/>
    </location>
</feature>
<feature type="compositionally biased region" description="Low complexity" evidence="1">
    <location>
        <begin position="122"/>
        <end position="145"/>
    </location>
</feature>
<dbReference type="Pfam" id="PF00395">
    <property type="entry name" value="SLH"/>
    <property type="match status" value="3"/>
</dbReference>
<feature type="domain" description="SLH" evidence="3">
    <location>
        <begin position="454"/>
        <end position="517"/>
    </location>
</feature>
<proteinExistence type="predicted"/>
<dbReference type="Proteomes" id="UP000574133">
    <property type="component" value="Unassembled WGS sequence"/>
</dbReference>
<evidence type="ECO:0000256" key="2">
    <source>
        <dbReference type="SAM" id="SignalP"/>
    </source>
</evidence>
<dbReference type="AlphaFoldDB" id="A0A841T728"/>
<feature type="chain" id="PRO_5039454778" evidence="2">
    <location>
        <begin position="25"/>
        <end position="581"/>
    </location>
</feature>
<feature type="region of interest" description="Disordered" evidence="1">
    <location>
        <begin position="119"/>
        <end position="188"/>
    </location>
</feature>
<accession>A0A841T728</accession>
<dbReference type="PANTHER" id="PTHR43308">
    <property type="entry name" value="OUTER MEMBRANE PROTEIN ALPHA-RELATED"/>
    <property type="match status" value="1"/>
</dbReference>
<organism evidence="4 5">
    <name type="scientific">Cohnella lubricantis</name>
    <dbReference type="NCBI Taxonomy" id="2163172"/>
    <lineage>
        <taxon>Bacteria</taxon>
        <taxon>Bacillati</taxon>
        <taxon>Bacillota</taxon>
        <taxon>Bacilli</taxon>
        <taxon>Bacillales</taxon>
        <taxon>Paenibacillaceae</taxon>
        <taxon>Cohnella</taxon>
    </lineage>
</organism>
<evidence type="ECO:0000256" key="1">
    <source>
        <dbReference type="SAM" id="MobiDB-lite"/>
    </source>
</evidence>
<feature type="domain" description="SLH" evidence="3">
    <location>
        <begin position="394"/>
        <end position="453"/>
    </location>
</feature>
<keyword evidence="5" id="KW-1185">Reference proteome</keyword>
<evidence type="ECO:0000313" key="4">
    <source>
        <dbReference type="EMBL" id="MBB6675919.1"/>
    </source>
</evidence>
<dbReference type="PANTHER" id="PTHR43308:SF5">
    <property type="entry name" value="S-LAYER PROTEIN _ PEPTIDOGLYCAN ENDO-BETA-N-ACETYLGLUCOSAMINIDASE"/>
    <property type="match status" value="1"/>
</dbReference>
<comment type="caution">
    <text evidence="4">The sequence shown here is derived from an EMBL/GenBank/DDBJ whole genome shotgun (WGS) entry which is preliminary data.</text>
</comment>
<feature type="compositionally biased region" description="Polar residues" evidence="1">
    <location>
        <begin position="177"/>
        <end position="188"/>
    </location>
</feature>
<dbReference type="InterPro" id="IPR001119">
    <property type="entry name" value="SLH_dom"/>
</dbReference>
<gene>
    <name evidence="4" type="ORF">H4Q31_01105</name>
</gene>
<evidence type="ECO:0000259" key="3">
    <source>
        <dbReference type="PROSITE" id="PS51272"/>
    </source>
</evidence>
<dbReference type="InterPro" id="IPR051465">
    <property type="entry name" value="Cell_Envelope_Struct_Comp"/>
</dbReference>
<sequence>MKPQKLLTKMSLAAVLALSGSMTAVPIMASAAESAPQVTLNPINSIELGGKVTISGTTSDSEVIIKVVRPTGDIVFFNIVEVTDGVFTDSFVLGSNEPAGTYQVVAGRGTMVAQQNLTVTAPDNSSDPGSPDNPGNPGNPDNPGTPGSPGSGTVIIDPGAAAPGKDGQVSIDPSKVKSVSVTGPDGQVTTTVTVDNQALADSFSQLQKSDASQPVISIAIDAIAANGTTSVSLPASALAEGVQNAPNAVILLQSGEESYSLPLAVLDLNAIAQELGTSNAIIHVNISSPGSNINDQIKAAANKRGAQSLDRSIDFAVTAEGSGKTIELNDFGRTYVSREMVVHQSIDPNTSTGFVFDPATGAMSFVPTVFTTGQDGATHAVFKRNGNSIYSVATYAKSFDDIKEHWAKSDIELLTSKMIISGVTDSNFAPGQNITRAEFATLLVRSMALSPDAESASFSDVQADAWYAGSIGAAVQAELVSGYADGTFKPDAPITREQMAVMAANALSAAGHPAAAQADSLNAFNDRADIDAWAKDAVSEAVQAGIISGITSSAFVPDNNATRAEAAVMLKRLLQYVDFIN</sequence>
<protein>
    <submittedName>
        <fullName evidence="4">S-layer homology domain-containing protein</fullName>
    </submittedName>
</protein>
<name>A0A841T728_9BACL</name>
<evidence type="ECO:0000313" key="5">
    <source>
        <dbReference type="Proteomes" id="UP000574133"/>
    </source>
</evidence>
<reference evidence="4 5" key="1">
    <citation type="submission" date="2020-08" db="EMBL/GenBank/DDBJ databases">
        <title>Cohnella phylogeny.</title>
        <authorList>
            <person name="Dunlap C."/>
        </authorList>
    </citation>
    <scope>NUCLEOTIDE SEQUENCE [LARGE SCALE GENOMIC DNA]</scope>
    <source>
        <strain evidence="4 5">DSM 103658</strain>
    </source>
</reference>
<dbReference type="EMBL" id="JACJVN010000006">
    <property type="protein sequence ID" value="MBB6675919.1"/>
    <property type="molecule type" value="Genomic_DNA"/>
</dbReference>